<sequence length="145" mass="16361">MRGMEYLRLPDSCQLVQTKERKDSFYLEDKAPDDSCPLLPFENFLLHCSRSIKADHTQAGGGVYYAWGRSFMGSLGPICCGEQTMKAANYLNIIVIIKISHGICLPNWKWNLPVGQCPMSQGSIAGVVQEHTDEFHLMFLDHLTH</sequence>
<gene>
    <name evidence="1" type="ORF">AVEN_188708_1</name>
</gene>
<protein>
    <submittedName>
        <fullName evidence="1">Uncharacterized protein</fullName>
    </submittedName>
</protein>
<evidence type="ECO:0000313" key="2">
    <source>
        <dbReference type="Proteomes" id="UP000499080"/>
    </source>
</evidence>
<dbReference type="EMBL" id="BGPR01000315">
    <property type="protein sequence ID" value="GBM12542.1"/>
    <property type="molecule type" value="Genomic_DNA"/>
</dbReference>
<dbReference type="Proteomes" id="UP000499080">
    <property type="component" value="Unassembled WGS sequence"/>
</dbReference>
<name>A0A4Y2D6Y3_ARAVE</name>
<accession>A0A4Y2D6Y3</accession>
<dbReference type="OrthoDB" id="10243695at2759"/>
<reference evidence="1 2" key="1">
    <citation type="journal article" date="2019" name="Sci. Rep.">
        <title>Orb-weaving spider Araneus ventricosus genome elucidates the spidroin gene catalogue.</title>
        <authorList>
            <person name="Kono N."/>
            <person name="Nakamura H."/>
            <person name="Ohtoshi R."/>
            <person name="Moran D.A.P."/>
            <person name="Shinohara A."/>
            <person name="Yoshida Y."/>
            <person name="Fujiwara M."/>
            <person name="Mori M."/>
            <person name="Tomita M."/>
            <person name="Arakawa K."/>
        </authorList>
    </citation>
    <scope>NUCLEOTIDE SEQUENCE [LARGE SCALE GENOMIC DNA]</scope>
</reference>
<organism evidence="1 2">
    <name type="scientific">Araneus ventricosus</name>
    <name type="common">Orbweaver spider</name>
    <name type="synonym">Epeira ventricosa</name>
    <dbReference type="NCBI Taxonomy" id="182803"/>
    <lineage>
        <taxon>Eukaryota</taxon>
        <taxon>Metazoa</taxon>
        <taxon>Ecdysozoa</taxon>
        <taxon>Arthropoda</taxon>
        <taxon>Chelicerata</taxon>
        <taxon>Arachnida</taxon>
        <taxon>Araneae</taxon>
        <taxon>Araneomorphae</taxon>
        <taxon>Entelegynae</taxon>
        <taxon>Araneoidea</taxon>
        <taxon>Araneidae</taxon>
        <taxon>Araneus</taxon>
    </lineage>
</organism>
<evidence type="ECO:0000313" key="1">
    <source>
        <dbReference type="EMBL" id="GBM12542.1"/>
    </source>
</evidence>
<proteinExistence type="predicted"/>
<dbReference type="AlphaFoldDB" id="A0A4Y2D6Y3"/>
<keyword evidence="2" id="KW-1185">Reference proteome</keyword>
<comment type="caution">
    <text evidence="1">The sequence shown here is derived from an EMBL/GenBank/DDBJ whole genome shotgun (WGS) entry which is preliminary data.</text>
</comment>